<comment type="caution">
    <text evidence="2">The sequence shown here is derived from an EMBL/GenBank/DDBJ whole genome shotgun (WGS) entry which is preliminary data.</text>
</comment>
<reference evidence="2" key="1">
    <citation type="submission" date="2023-06" db="EMBL/GenBank/DDBJ databases">
        <title>Genomic of Agaribacillus aureum.</title>
        <authorList>
            <person name="Wang G."/>
        </authorList>
    </citation>
    <scope>NUCLEOTIDE SEQUENCE</scope>
    <source>
        <strain evidence="2">BMA12</strain>
    </source>
</reference>
<evidence type="ECO:0000313" key="2">
    <source>
        <dbReference type="EMBL" id="MDN5215052.1"/>
    </source>
</evidence>
<proteinExistence type="predicted"/>
<feature type="transmembrane region" description="Helical" evidence="1">
    <location>
        <begin position="113"/>
        <end position="132"/>
    </location>
</feature>
<sequence length="232" mass="26186">MKWKTIFTKSTKGKRRQNNGTTANWYQYFIMSLGCAELVINYFAIQALNDEVISNGALIPVTIAISVAMMFAGHYTGESLQKKSINGLVIAVSLAGLFLFIVIYLRAISNAPLILSLANIGFYGTVAYVSFLRSENQSFFDLERKIEKLTLEDADLRAAIEISQSNFNKEEEKRKNESESFASQTVDAHFYFLKDRIADAHGILQMIDRHEAQKLQEIKNIEQSGFNACMKN</sequence>
<feature type="transmembrane region" description="Helical" evidence="1">
    <location>
        <begin position="57"/>
        <end position="76"/>
    </location>
</feature>
<feature type="transmembrane region" description="Helical" evidence="1">
    <location>
        <begin position="25"/>
        <end position="45"/>
    </location>
</feature>
<keyword evidence="1" id="KW-0472">Membrane</keyword>
<keyword evidence="1" id="KW-1133">Transmembrane helix</keyword>
<evidence type="ECO:0000313" key="3">
    <source>
        <dbReference type="Proteomes" id="UP001172083"/>
    </source>
</evidence>
<dbReference type="PROSITE" id="PS51257">
    <property type="entry name" value="PROKAR_LIPOPROTEIN"/>
    <property type="match status" value="1"/>
</dbReference>
<keyword evidence="1" id="KW-0812">Transmembrane</keyword>
<organism evidence="2 3">
    <name type="scientific">Agaribacillus aureus</name>
    <dbReference type="NCBI Taxonomy" id="3051825"/>
    <lineage>
        <taxon>Bacteria</taxon>
        <taxon>Pseudomonadati</taxon>
        <taxon>Bacteroidota</taxon>
        <taxon>Cytophagia</taxon>
        <taxon>Cytophagales</taxon>
        <taxon>Splendidivirgaceae</taxon>
        <taxon>Agaribacillus</taxon>
    </lineage>
</organism>
<name>A0ABT8LBA0_9BACT</name>
<protein>
    <submittedName>
        <fullName evidence="2">Uncharacterized protein</fullName>
    </submittedName>
</protein>
<dbReference type="EMBL" id="JAUJEB010000005">
    <property type="protein sequence ID" value="MDN5215052.1"/>
    <property type="molecule type" value="Genomic_DNA"/>
</dbReference>
<evidence type="ECO:0000256" key="1">
    <source>
        <dbReference type="SAM" id="Phobius"/>
    </source>
</evidence>
<dbReference type="RefSeq" id="WP_346760390.1">
    <property type="nucleotide sequence ID" value="NZ_JAUJEB010000005.1"/>
</dbReference>
<keyword evidence="3" id="KW-1185">Reference proteome</keyword>
<feature type="transmembrane region" description="Helical" evidence="1">
    <location>
        <begin position="88"/>
        <end position="107"/>
    </location>
</feature>
<dbReference type="Proteomes" id="UP001172083">
    <property type="component" value="Unassembled WGS sequence"/>
</dbReference>
<gene>
    <name evidence="2" type="ORF">QQ020_23425</name>
</gene>
<accession>A0ABT8LBA0</accession>